<keyword evidence="3" id="KW-1185">Reference proteome</keyword>
<comment type="caution">
    <text evidence="2">The sequence shown here is derived from an EMBL/GenBank/DDBJ whole genome shotgun (WGS) entry which is preliminary data.</text>
</comment>
<dbReference type="EMBL" id="JAGINU010000004">
    <property type="protein sequence ID" value="MBP2371966.1"/>
    <property type="molecule type" value="Genomic_DNA"/>
</dbReference>
<gene>
    <name evidence="2" type="ORF">JOF36_007739</name>
</gene>
<proteinExistence type="predicted"/>
<organism evidence="2 3">
    <name type="scientific">Pseudonocardia parietis</name>
    <dbReference type="NCBI Taxonomy" id="570936"/>
    <lineage>
        <taxon>Bacteria</taxon>
        <taxon>Bacillati</taxon>
        <taxon>Actinomycetota</taxon>
        <taxon>Actinomycetes</taxon>
        <taxon>Pseudonocardiales</taxon>
        <taxon>Pseudonocardiaceae</taxon>
        <taxon>Pseudonocardia</taxon>
    </lineage>
</organism>
<dbReference type="RefSeq" id="WP_210037018.1">
    <property type="nucleotide sequence ID" value="NZ_JAGINU010000004.1"/>
</dbReference>
<evidence type="ECO:0008006" key="4">
    <source>
        <dbReference type="Google" id="ProtNLM"/>
    </source>
</evidence>
<evidence type="ECO:0000256" key="1">
    <source>
        <dbReference type="SAM" id="MobiDB-lite"/>
    </source>
</evidence>
<protein>
    <recommendedName>
        <fullName evidence="4">PE family protein</fullName>
    </recommendedName>
</protein>
<feature type="compositionally biased region" description="Basic and acidic residues" evidence="1">
    <location>
        <begin position="1"/>
        <end position="12"/>
    </location>
</feature>
<feature type="region of interest" description="Disordered" evidence="1">
    <location>
        <begin position="1"/>
        <end position="21"/>
    </location>
</feature>
<evidence type="ECO:0000313" key="3">
    <source>
        <dbReference type="Proteomes" id="UP001519295"/>
    </source>
</evidence>
<dbReference type="Proteomes" id="UP001519295">
    <property type="component" value="Unassembled WGS sequence"/>
</dbReference>
<accession>A0ABS4W7I2</accession>
<sequence>MRNDEQARHHSELTQTGEQVSTLAADPPDALFVALDDDLAAVARSAVGAMSALRRNAAGELAGPAGAEISSALGVYLTELARLTRSALALHLAVESRLNANRD</sequence>
<evidence type="ECO:0000313" key="2">
    <source>
        <dbReference type="EMBL" id="MBP2371966.1"/>
    </source>
</evidence>
<name>A0ABS4W7I2_9PSEU</name>
<reference evidence="2 3" key="1">
    <citation type="submission" date="2021-03" db="EMBL/GenBank/DDBJ databases">
        <title>Sequencing the genomes of 1000 actinobacteria strains.</title>
        <authorList>
            <person name="Klenk H.-P."/>
        </authorList>
    </citation>
    <scope>NUCLEOTIDE SEQUENCE [LARGE SCALE GENOMIC DNA]</scope>
    <source>
        <strain evidence="2 3">DSM 45256</strain>
    </source>
</reference>